<dbReference type="InterPro" id="IPR003721">
    <property type="entry name" value="Pantoate_ligase"/>
</dbReference>
<organism evidence="10 11">
    <name type="scientific">Alkalicoccus saliphilus</name>
    <dbReference type="NCBI Taxonomy" id="200989"/>
    <lineage>
        <taxon>Bacteria</taxon>
        <taxon>Bacillati</taxon>
        <taxon>Bacillota</taxon>
        <taxon>Bacilli</taxon>
        <taxon>Bacillales</taxon>
        <taxon>Bacillaceae</taxon>
        <taxon>Alkalicoccus</taxon>
    </lineage>
</organism>
<evidence type="ECO:0000256" key="4">
    <source>
        <dbReference type="ARBA" id="ARBA00022598"/>
    </source>
</evidence>
<evidence type="ECO:0000256" key="1">
    <source>
        <dbReference type="ARBA" id="ARBA00004990"/>
    </source>
</evidence>
<gene>
    <name evidence="9" type="primary">panC</name>
    <name evidence="10" type="ORF">C6Y45_00070</name>
</gene>
<sequence length="282" mass="31368">MKKITTIREMQKISNDLSRQGNAIGFVPTMGYLHEGHMSLVDAAAEQCDTVVMSIFVNPLQFGEGEDFESYPRNAEGDRKLAEERGVDILFIPDAEEMYPRPMTSIVKVKQGTDVLCGASRPGHFDGVATVVMKLFQAVRPSKAFFGQKDAQQVAVVSNMVEDYHLNIEIIPVPVKREKDGLAMSSRNVRLLKEERREAPLIYKTLIEAAEKIQSDKISDPVSEARSKLAGLSGTVDYLELRTYPDLKEADGTESGTLLLAAAVKYEQARLIDNVMWNQQKG</sequence>
<feature type="active site" description="Proton donor" evidence="9">
    <location>
        <position position="37"/>
    </location>
</feature>
<feature type="binding site" evidence="9">
    <location>
        <position position="153"/>
    </location>
    <ligand>
        <name>(R)-pantoate</name>
        <dbReference type="ChEBI" id="CHEBI:15980"/>
    </ligand>
</feature>
<comment type="similarity">
    <text evidence="2 9">Belongs to the pantothenate synthetase family.</text>
</comment>
<accession>A0A2T4UAC4</accession>
<dbReference type="InterPro" id="IPR014729">
    <property type="entry name" value="Rossmann-like_a/b/a_fold"/>
</dbReference>
<dbReference type="OrthoDB" id="9773087at2"/>
<evidence type="ECO:0000313" key="10">
    <source>
        <dbReference type="EMBL" id="PTL40341.1"/>
    </source>
</evidence>
<dbReference type="GO" id="GO:0005524">
    <property type="term" value="F:ATP binding"/>
    <property type="evidence" value="ECO:0007669"/>
    <property type="project" value="UniProtKB-KW"/>
</dbReference>
<evidence type="ECO:0000256" key="9">
    <source>
        <dbReference type="HAMAP-Rule" id="MF_00158"/>
    </source>
</evidence>
<dbReference type="UniPathway" id="UPA00028">
    <property type="reaction ID" value="UER00005"/>
</dbReference>
<comment type="subunit">
    <text evidence="9">Homodimer.</text>
</comment>
<dbReference type="HAMAP" id="MF_00158">
    <property type="entry name" value="PanC"/>
    <property type="match status" value="1"/>
</dbReference>
<reference evidence="10 11" key="1">
    <citation type="submission" date="2018-03" db="EMBL/GenBank/DDBJ databases">
        <title>Alkalicoccus saliphilus sp. nov., isolated from a mineral pool.</title>
        <authorList>
            <person name="Zhao B."/>
        </authorList>
    </citation>
    <scope>NUCLEOTIDE SEQUENCE [LARGE SCALE GENOMIC DNA]</scope>
    <source>
        <strain evidence="10 11">6AG</strain>
    </source>
</reference>
<keyword evidence="7 9" id="KW-0067">ATP-binding</keyword>
<dbReference type="NCBIfam" id="TIGR00125">
    <property type="entry name" value="cyt_tran_rel"/>
    <property type="match status" value="1"/>
</dbReference>
<dbReference type="PANTHER" id="PTHR21299:SF1">
    <property type="entry name" value="PANTOATE--BETA-ALANINE LIGASE"/>
    <property type="match status" value="1"/>
</dbReference>
<comment type="miscellaneous">
    <text evidence="9">The reaction proceeds by a bi uni uni bi ping pong mechanism.</text>
</comment>
<dbReference type="Pfam" id="PF02569">
    <property type="entry name" value="Pantoate_ligase"/>
    <property type="match status" value="1"/>
</dbReference>
<comment type="subcellular location">
    <subcellularLocation>
        <location evidence="9">Cytoplasm</location>
    </subcellularLocation>
</comment>
<keyword evidence="11" id="KW-1185">Reference proteome</keyword>
<dbReference type="NCBIfam" id="TIGR00018">
    <property type="entry name" value="panC"/>
    <property type="match status" value="1"/>
</dbReference>
<dbReference type="GO" id="GO:0015940">
    <property type="term" value="P:pantothenate biosynthetic process"/>
    <property type="evidence" value="ECO:0007669"/>
    <property type="project" value="UniProtKB-UniRule"/>
</dbReference>
<feature type="binding site" evidence="9">
    <location>
        <begin position="147"/>
        <end position="150"/>
    </location>
    <ligand>
        <name>ATP</name>
        <dbReference type="ChEBI" id="CHEBI:30616"/>
    </ligand>
</feature>
<evidence type="ECO:0000256" key="8">
    <source>
        <dbReference type="ARBA" id="ARBA00048258"/>
    </source>
</evidence>
<feature type="binding site" evidence="9">
    <location>
        <begin position="184"/>
        <end position="187"/>
    </location>
    <ligand>
        <name>ATP</name>
        <dbReference type="ChEBI" id="CHEBI:30616"/>
    </ligand>
</feature>
<dbReference type="GO" id="GO:0004592">
    <property type="term" value="F:pantoate-beta-alanine ligase activity"/>
    <property type="evidence" value="ECO:0007669"/>
    <property type="project" value="UniProtKB-UniRule"/>
</dbReference>
<dbReference type="FunFam" id="3.40.50.620:FF:000013">
    <property type="entry name" value="Pantothenate synthetase"/>
    <property type="match status" value="1"/>
</dbReference>
<comment type="function">
    <text evidence="9">Catalyzes the condensation of pantoate with beta-alanine in an ATP-dependent reaction via a pantoyl-adenylate intermediate.</text>
</comment>
<feature type="binding site" evidence="9">
    <location>
        <position position="61"/>
    </location>
    <ligand>
        <name>beta-alanine</name>
        <dbReference type="ChEBI" id="CHEBI:57966"/>
    </ligand>
</feature>
<comment type="catalytic activity">
    <reaction evidence="8 9">
        <text>(R)-pantoate + beta-alanine + ATP = (R)-pantothenate + AMP + diphosphate + H(+)</text>
        <dbReference type="Rhea" id="RHEA:10912"/>
        <dbReference type="ChEBI" id="CHEBI:15378"/>
        <dbReference type="ChEBI" id="CHEBI:15980"/>
        <dbReference type="ChEBI" id="CHEBI:29032"/>
        <dbReference type="ChEBI" id="CHEBI:30616"/>
        <dbReference type="ChEBI" id="CHEBI:33019"/>
        <dbReference type="ChEBI" id="CHEBI:57966"/>
        <dbReference type="ChEBI" id="CHEBI:456215"/>
        <dbReference type="EC" id="6.3.2.1"/>
    </reaction>
</comment>
<comment type="caution">
    <text evidence="10">The sequence shown here is derived from an EMBL/GenBank/DDBJ whole genome shotgun (WGS) entry which is preliminary data.</text>
</comment>
<dbReference type="RefSeq" id="WP_107582704.1">
    <property type="nucleotide sequence ID" value="NZ_PZJJ01000001.1"/>
</dbReference>
<keyword evidence="5 9" id="KW-0566">Pantothenate biosynthesis</keyword>
<dbReference type="CDD" id="cd00560">
    <property type="entry name" value="PanC"/>
    <property type="match status" value="1"/>
</dbReference>
<evidence type="ECO:0000256" key="5">
    <source>
        <dbReference type="ARBA" id="ARBA00022655"/>
    </source>
</evidence>
<proteinExistence type="inferred from homology"/>
<evidence type="ECO:0000256" key="3">
    <source>
        <dbReference type="ARBA" id="ARBA00022490"/>
    </source>
</evidence>
<evidence type="ECO:0000256" key="6">
    <source>
        <dbReference type="ARBA" id="ARBA00022741"/>
    </source>
</evidence>
<dbReference type="Gene3D" id="3.30.1300.10">
    <property type="entry name" value="Pantoate-beta-alanine ligase, C-terminal domain"/>
    <property type="match status" value="1"/>
</dbReference>
<protein>
    <recommendedName>
        <fullName evidence="9">Pantothenate synthetase</fullName>
        <shortName evidence="9">PS</shortName>
        <ecNumber evidence="9">6.3.2.1</ecNumber>
    </recommendedName>
    <alternativeName>
        <fullName evidence="9">Pantoate--beta-alanine ligase</fullName>
    </alternativeName>
    <alternativeName>
        <fullName evidence="9">Pantoate-activating enzyme</fullName>
    </alternativeName>
</protein>
<dbReference type="SUPFAM" id="SSF52374">
    <property type="entry name" value="Nucleotidylyl transferase"/>
    <property type="match status" value="1"/>
</dbReference>
<feature type="binding site" evidence="9">
    <location>
        <position position="61"/>
    </location>
    <ligand>
        <name>(R)-pantoate</name>
        <dbReference type="ChEBI" id="CHEBI:15980"/>
    </ligand>
</feature>
<dbReference type="Proteomes" id="UP000240509">
    <property type="component" value="Unassembled WGS sequence"/>
</dbReference>
<keyword evidence="6 9" id="KW-0547">Nucleotide-binding</keyword>
<dbReference type="AlphaFoldDB" id="A0A2T4UAC4"/>
<keyword evidence="4 9" id="KW-0436">Ligase</keyword>
<dbReference type="GO" id="GO:0005829">
    <property type="term" value="C:cytosol"/>
    <property type="evidence" value="ECO:0007669"/>
    <property type="project" value="TreeGrafter"/>
</dbReference>
<evidence type="ECO:0000313" key="11">
    <source>
        <dbReference type="Proteomes" id="UP000240509"/>
    </source>
</evidence>
<dbReference type="PANTHER" id="PTHR21299">
    <property type="entry name" value="CYTIDYLATE KINASE/PANTOATE-BETA-ALANINE LIGASE"/>
    <property type="match status" value="1"/>
</dbReference>
<feature type="binding site" evidence="9">
    <location>
        <begin position="30"/>
        <end position="37"/>
    </location>
    <ligand>
        <name>ATP</name>
        <dbReference type="ChEBI" id="CHEBI:30616"/>
    </ligand>
</feature>
<name>A0A2T4UAC4_9BACI</name>
<dbReference type="InterPro" id="IPR004821">
    <property type="entry name" value="Cyt_trans-like"/>
</dbReference>
<dbReference type="InterPro" id="IPR042176">
    <property type="entry name" value="Pantoate_ligase_C"/>
</dbReference>
<dbReference type="EC" id="6.3.2.1" evidence="9"/>
<keyword evidence="3 9" id="KW-0963">Cytoplasm</keyword>
<comment type="caution">
    <text evidence="9">Lacks conserved residue(s) required for the propagation of feature annotation.</text>
</comment>
<comment type="pathway">
    <text evidence="1 9">Cofactor biosynthesis; (R)-pantothenate biosynthesis; (R)-pantothenate from (R)-pantoate and beta-alanine: step 1/1.</text>
</comment>
<evidence type="ECO:0000256" key="2">
    <source>
        <dbReference type="ARBA" id="ARBA00009256"/>
    </source>
</evidence>
<dbReference type="EMBL" id="PZJJ01000001">
    <property type="protein sequence ID" value="PTL40341.1"/>
    <property type="molecule type" value="Genomic_DNA"/>
</dbReference>
<dbReference type="Gene3D" id="3.40.50.620">
    <property type="entry name" value="HUPs"/>
    <property type="match status" value="1"/>
</dbReference>
<evidence type="ECO:0000256" key="7">
    <source>
        <dbReference type="ARBA" id="ARBA00022840"/>
    </source>
</evidence>